<accession>A0AAD7ZAR1</accession>
<evidence type="ECO:0000313" key="2">
    <source>
        <dbReference type="EMBL" id="KAJ9576752.1"/>
    </source>
</evidence>
<proteinExistence type="predicted"/>
<reference evidence="2" key="1">
    <citation type="journal article" date="2023" name="IScience">
        <title>Live-bearing cockroach genome reveals convergent evolutionary mechanisms linked to viviparity in insects and beyond.</title>
        <authorList>
            <person name="Fouks B."/>
            <person name="Harrison M.C."/>
            <person name="Mikhailova A.A."/>
            <person name="Marchal E."/>
            <person name="English S."/>
            <person name="Carruthers M."/>
            <person name="Jennings E.C."/>
            <person name="Chiamaka E.L."/>
            <person name="Frigard R.A."/>
            <person name="Pippel M."/>
            <person name="Attardo G.M."/>
            <person name="Benoit J.B."/>
            <person name="Bornberg-Bauer E."/>
            <person name="Tobe S.S."/>
        </authorList>
    </citation>
    <scope>NUCLEOTIDE SEQUENCE</scope>
    <source>
        <strain evidence="2">Stay&amp;Tobe</strain>
    </source>
</reference>
<dbReference type="EMBL" id="JASPKZ010009429">
    <property type="protein sequence ID" value="KAJ9576752.1"/>
    <property type="molecule type" value="Genomic_DNA"/>
</dbReference>
<gene>
    <name evidence="2" type="ORF">L9F63_025352</name>
</gene>
<evidence type="ECO:0000256" key="1">
    <source>
        <dbReference type="SAM" id="MobiDB-lite"/>
    </source>
</evidence>
<keyword evidence="3" id="KW-1185">Reference proteome</keyword>
<sequence length="87" mass="9674">DAKLTWHLHFKILEEKLGQNDIMIAGTGQMLVERRDPRMRIGTQSLSILADACPSRLPTRCPSKVGTRRRGWGPNTINFGDCPNAGT</sequence>
<dbReference type="AlphaFoldDB" id="A0AAD7ZAR1"/>
<evidence type="ECO:0000313" key="3">
    <source>
        <dbReference type="Proteomes" id="UP001233999"/>
    </source>
</evidence>
<feature type="non-terminal residue" evidence="2">
    <location>
        <position position="87"/>
    </location>
</feature>
<organism evidence="2 3">
    <name type="scientific">Diploptera punctata</name>
    <name type="common">Pacific beetle cockroach</name>
    <dbReference type="NCBI Taxonomy" id="6984"/>
    <lineage>
        <taxon>Eukaryota</taxon>
        <taxon>Metazoa</taxon>
        <taxon>Ecdysozoa</taxon>
        <taxon>Arthropoda</taxon>
        <taxon>Hexapoda</taxon>
        <taxon>Insecta</taxon>
        <taxon>Pterygota</taxon>
        <taxon>Neoptera</taxon>
        <taxon>Polyneoptera</taxon>
        <taxon>Dictyoptera</taxon>
        <taxon>Blattodea</taxon>
        <taxon>Blaberoidea</taxon>
        <taxon>Blaberidae</taxon>
        <taxon>Diplopterinae</taxon>
        <taxon>Diploptera</taxon>
    </lineage>
</organism>
<comment type="caution">
    <text evidence="2">The sequence shown here is derived from an EMBL/GenBank/DDBJ whole genome shotgun (WGS) entry which is preliminary data.</text>
</comment>
<name>A0AAD7ZAR1_DIPPU</name>
<feature type="non-terminal residue" evidence="2">
    <location>
        <position position="1"/>
    </location>
</feature>
<dbReference type="Proteomes" id="UP001233999">
    <property type="component" value="Unassembled WGS sequence"/>
</dbReference>
<protein>
    <submittedName>
        <fullName evidence="2">Uncharacterized protein</fullName>
    </submittedName>
</protein>
<feature type="region of interest" description="Disordered" evidence="1">
    <location>
        <begin position="62"/>
        <end position="87"/>
    </location>
</feature>
<reference evidence="2" key="2">
    <citation type="submission" date="2023-05" db="EMBL/GenBank/DDBJ databases">
        <authorList>
            <person name="Fouks B."/>
        </authorList>
    </citation>
    <scope>NUCLEOTIDE SEQUENCE</scope>
    <source>
        <strain evidence="2">Stay&amp;Tobe</strain>
        <tissue evidence="2">Testes</tissue>
    </source>
</reference>